<dbReference type="OrthoDB" id="7408924at2"/>
<gene>
    <name evidence="2" type="ORF">A6F68_02314</name>
</gene>
<dbReference type="RefSeq" id="WP_067680128.1">
    <property type="nucleotide sequence ID" value="NZ_CP016591.1"/>
</dbReference>
<keyword evidence="1" id="KW-0472">Membrane</keyword>
<protein>
    <submittedName>
        <fullName evidence="2">Uncharacterized protein</fullName>
    </submittedName>
</protein>
<sequence>MSMTEESGEARLRRRRLAFWRFSLLGGAIAVVAALGLAHLANAAATGTASVVLTLLAIALGVSAYTWFSVAYFRRVDELDLVDNLWASHFATTALAIGYPAWLLLERAGLAPQAQASSMWMATFGALLIAYAIRKFINR</sequence>
<dbReference type="EMBL" id="CP016591">
    <property type="protein sequence ID" value="ANY20814.1"/>
    <property type="molecule type" value="Genomic_DNA"/>
</dbReference>
<proteinExistence type="predicted"/>
<dbReference type="STRING" id="692370.A6F68_02314"/>
<dbReference type="AlphaFoldDB" id="A0A1B2AF98"/>
<name>A0A1B2AF98_9SPHN</name>
<dbReference type="Proteomes" id="UP000092932">
    <property type="component" value="Chromosome"/>
</dbReference>
<evidence type="ECO:0000313" key="3">
    <source>
        <dbReference type="Proteomes" id="UP000092932"/>
    </source>
</evidence>
<feature type="transmembrane region" description="Helical" evidence="1">
    <location>
        <begin position="85"/>
        <end position="105"/>
    </location>
</feature>
<evidence type="ECO:0000313" key="2">
    <source>
        <dbReference type="EMBL" id="ANY20814.1"/>
    </source>
</evidence>
<keyword evidence="3" id="KW-1185">Reference proteome</keyword>
<reference evidence="2 3" key="1">
    <citation type="submission" date="2016-07" db="EMBL/GenBank/DDBJ databases">
        <title>Complete genome sequence of Altererythrobacter dongtanensis KCTC 22672, a type strain with esterase isolated from tidal flat.</title>
        <authorList>
            <person name="Cheng H."/>
            <person name="Wu Y.-H."/>
            <person name="Zhou P."/>
            <person name="Huo Y.-Y."/>
            <person name="Wang C.-S."/>
            <person name="Xu X.-W."/>
        </authorList>
    </citation>
    <scope>NUCLEOTIDE SEQUENCE [LARGE SCALE GENOMIC DNA]</scope>
    <source>
        <strain evidence="2 3">KCTC 22672</strain>
    </source>
</reference>
<keyword evidence="1" id="KW-0812">Transmembrane</keyword>
<evidence type="ECO:0000256" key="1">
    <source>
        <dbReference type="SAM" id="Phobius"/>
    </source>
</evidence>
<feature type="transmembrane region" description="Helical" evidence="1">
    <location>
        <begin position="53"/>
        <end position="73"/>
    </location>
</feature>
<feature type="transmembrane region" description="Helical" evidence="1">
    <location>
        <begin position="117"/>
        <end position="133"/>
    </location>
</feature>
<dbReference type="KEGG" id="ado:A6F68_02314"/>
<organism evidence="2 3">
    <name type="scientific">Tsuneonella dongtanensis</name>
    <dbReference type="NCBI Taxonomy" id="692370"/>
    <lineage>
        <taxon>Bacteria</taxon>
        <taxon>Pseudomonadati</taxon>
        <taxon>Pseudomonadota</taxon>
        <taxon>Alphaproteobacteria</taxon>
        <taxon>Sphingomonadales</taxon>
        <taxon>Erythrobacteraceae</taxon>
        <taxon>Tsuneonella</taxon>
    </lineage>
</organism>
<accession>A0A1B2AF98</accession>
<keyword evidence="1" id="KW-1133">Transmembrane helix</keyword>